<dbReference type="AlphaFoldDB" id="A0A9X3ZH10"/>
<dbReference type="GO" id="GO:0003824">
    <property type="term" value="F:catalytic activity"/>
    <property type="evidence" value="ECO:0007669"/>
    <property type="project" value="InterPro"/>
</dbReference>
<reference evidence="5" key="1">
    <citation type="submission" date="2022-11" db="EMBL/GenBank/DDBJ databases">
        <title>Draft genome sequence of Hoeflea poritis E7-10 and Hoeflea prorocentri PM5-8, separated from scleractinian coral Porites lutea and marine dinoflagellate.</title>
        <authorList>
            <person name="Zhang G."/>
            <person name="Wei Q."/>
            <person name="Cai L."/>
        </authorList>
    </citation>
    <scope>NUCLEOTIDE SEQUENCE</scope>
    <source>
        <strain evidence="5">PM5-8</strain>
    </source>
</reference>
<dbReference type="Pfam" id="PF01230">
    <property type="entry name" value="HIT"/>
    <property type="match status" value="1"/>
</dbReference>
<accession>A0A9X3ZH10</accession>
<dbReference type="PROSITE" id="PS51084">
    <property type="entry name" value="HIT_2"/>
    <property type="match status" value="1"/>
</dbReference>
<dbReference type="PANTHER" id="PTHR46648">
    <property type="entry name" value="HIT FAMILY PROTEIN 1"/>
    <property type="match status" value="1"/>
</dbReference>
<dbReference type="InterPro" id="IPR011146">
    <property type="entry name" value="HIT-like"/>
</dbReference>
<organism evidence="5 6">
    <name type="scientific">Hoeflea prorocentri</name>
    <dbReference type="NCBI Taxonomy" id="1922333"/>
    <lineage>
        <taxon>Bacteria</taxon>
        <taxon>Pseudomonadati</taxon>
        <taxon>Pseudomonadota</taxon>
        <taxon>Alphaproteobacteria</taxon>
        <taxon>Hyphomicrobiales</taxon>
        <taxon>Rhizobiaceae</taxon>
        <taxon>Hoeflea</taxon>
    </lineage>
</organism>
<dbReference type="PRINTS" id="PR00332">
    <property type="entry name" value="HISTRIAD"/>
</dbReference>
<gene>
    <name evidence="5" type="ORF">OQ273_06395</name>
</gene>
<sequence length="144" mass="15584">MTETPAYDDENIFAKILTGAMPCHKVYEDDKTFAFMDIMPRGTGHCLVIPKAPARNILDVEPADLGHVMASVQKISRAAMKAFNADGVTIQQFNEPAGGQVVFHLHVHVIPRFDGVKLGPPASTMEEPDVLKANAETIKAALDG</sequence>
<evidence type="ECO:0000259" key="4">
    <source>
        <dbReference type="PROSITE" id="PS51084"/>
    </source>
</evidence>
<evidence type="ECO:0000313" key="6">
    <source>
        <dbReference type="Proteomes" id="UP001151234"/>
    </source>
</evidence>
<evidence type="ECO:0000313" key="5">
    <source>
        <dbReference type="EMBL" id="MDA5398201.1"/>
    </source>
</evidence>
<proteinExistence type="predicted"/>
<feature type="short sequence motif" description="Histidine triad motif" evidence="2 3">
    <location>
        <begin position="104"/>
        <end position="108"/>
    </location>
</feature>
<dbReference type="InterPro" id="IPR036265">
    <property type="entry name" value="HIT-like_sf"/>
</dbReference>
<dbReference type="RefSeq" id="WP_267989637.1">
    <property type="nucleotide sequence ID" value="NZ_JAPJZI010000001.1"/>
</dbReference>
<dbReference type="CDD" id="cd01277">
    <property type="entry name" value="HINT_subgroup"/>
    <property type="match status" value="1"/>
</dbReference>
<dbReference type="InterPro" id="IPR039384">
    <property type="entry name" value="HINT"/>
</dbReference>
<dbReference type="GO" id="GO:0009117">
    <property type="term" value="P:nucleotide metabolic process"/>
    <property type="evidence" value="ECO:0007669"/>
    <property type="project" value="TreeGrafter"/>
</dbReference>
<dbReference type="Gene3D" id="3.30.428.10">
    <property type="entry name" value="HIT-like"/>
    <property type="match status" value="1"/>
</dbReference>
<dbReference type="Proteomes" id="UP001151234">
    <property type="component" value="Unassembled WGS sequence"/>
</dbReference>
<name>A0A9X3ZH10_9HYPH</name>
<dbReference type="EMBL" id="JAPJZI010000001">
    <property type="protein sequence ID" value="MDA5398201.1"/>
    <property type="molecule type" value="Genomic_DNA"/>
</dbReference>
<keyword evidence="6" id="KW-1185">Reference proteome</keyword>
<evidence type="ECO:0000256" key="2">
    <source>
        <dbReference type="PIRSR" id="PIRSR601310-3"/>
    </source>
</evidence>
<dbReference type="PANTHER" id="PTHR46648:SF1">
    <property type="entry name" value="ADENOSINE 5'-MONOPHOSPHORAMIDASE HNT1"/>
    <property type="match status" value="1"/>
</dbReference>
<evidence type="ECO:0000256" key="3">
    <source>
        <dbReference type="PROSITE-ProRule" id="PRU00464"/>
    </source>
</evidence>
<dbReference type="SUPFAM" id="SSF54197">
    <property type="entry name" value="HIT-like"/>
    <property type="match status" value="1"/>
</dbReference>
<dbReference type="InterPro" id="IPR001310">
    <property type="entry name" value="Histidine_triad_HIT"/>
</dbReference>
<comment type="caution">
    <text evidence="5">The sequence shown here is derived from an EMBL/GenBank/DDBJ whole genome shotgun (WGS) entry which is preliminary data.</text>
</comment>
<protein>
    <submittedName>
        <fullName evidence="5">HIT family protein</fullName>
    </submittedName>
</protein>
<feature type="active site" description="Tele-AMP-histidine intermediate" evidence="1">
    <location>
        <position position="106"/>
    </location>
</feature>
<feature type="domain" description="HIT" evidence="4">
    <location>
        <begin position="12"/>
        <end position="123"/>
    </location>
</feature>
<evidence type="ECO:0000256" key="1">
    <source>
        <dbReference type="PIRSR" id="PIRSR601310-1"/>
    </source>
</evidence>